<dbReference type="AlphaFoldDB" id="A0AAD8EC67"/>
<proteinExistence type="predicted"/>
<organism evidence="1 2">
    <name type="scientific">Diploptera punctata</name>
    <name type="common">Pacific beetle cockroach</name>
    <dbReference type="NCBI Taxonomy" id="6984"/>
    <lineage>
        <taxon>Eukaryota</taxon>
        <taxon>Metazoa</taxon>
        <taxon>Ecdysozoa</taxon>
        <taxon>Arthropoda</taxon>
        <taxon>Hexapoda</taxon>
        <taxon>Insecta</taxon>
        <taxon>Pterygota</taxon>
        <taxon>Neoptera</taxon>
        <taxon>Polyneoptera</taxon>
        <taxon>Dictyoptera</taxon>
        <taxon>Blattodea</taxon>
        <taxon>Blaberoidea</taxon>
        <taxon>Blaberidae</taxon>
        <taxon>Diplopterinae</taxon>
        <taxon>Diploptera</taxon>
    </lineage>
</organism>
<comment type="caution">
    <text evidence="1">The sequence shown here is derived from an EMBL/GenBank/DDBJ whole genome shotgun (WGS) entry which is preliminary data.</text>
</comment>
<feature type="non-terminal residue" evidence="1">
    <location>
        <position position="1"/>
    </location>
</feature>
<reference evidence="1" key="1">
    <citation type="journal article" date="2023" name="IScience">
        <title>Live-bearing cockroach genome reveals convergent evolutionary mechanisms linked to viviparity in insects and beyond.</title>
        <authorList>
            <person name="Fouks B."/>
            <person name="Harrison M.C."/>
            <person name="Mikhailova A.A."/>
            <person name="Marchal E."/>
            <person name="English S."/>
            <person name="Carruthers M."/>
            <person name="Jennings E.C."/>
            <person name="Chiamaka E.L."/>
            <person name="Frigard R.A."/>
            <person name="Pippel M."/>
            <person name="Attardo G.M."/>
            <person name="Benoit J.B."/>
            <person name="Bornberg-Bauer E."/>
            <person name="Tobe S.S."/>
        </authorList>
    </citation>
    <scope>NUCLEOTIDE SEQUENCE</scope>
    <source>
        <strain evidence="1">Stay&amp;Tobe</strain>
    </source>
</reference>
<feature type="non-terminal residue" evidence="1">
    <location>
        <position position="107"/>
    </location>
</feature>
<protein>
    <submittedName>
        <fullName evidence="1">Uncharacterized protein</fullName>
    </submittedName>
</protein>
<sequence>AHVGRDSSSCRSWRSQIIGANWRRGHAVGRSRDPTVRCLVRDNATLSSACVSRSTRAMLHLQDPVPSATLPVLSWAAAPSHLRILTGPTASSSCLSSSAGRVGFTNR</sequence>
<keyword evidence="2" id="KW-1185">Reference proteome</keyword>
<accession>A0AAD8EC67</accession>
<evidence type="ECO:0000313" key="2">
    <source>
        <dbReference type="Proteomes" id="UP001233999"/>
    </source>
</evidence>
<evidence type="ECO:0000313" key="1">
    <source>
        <dbReference type="EMBL" id="KAJ9584412.1"/>
    </source>
</evidence>
<name>A0AAD8EC67_DIPPU</name>
<dbReference type="EMBL" id="JASPKZ010007415">
    <property type="protein sequence ID" value="KAJ9584412.1"/>
    <property type="molecule type" value="Genomic_DNA"/>
</dbReference>
<gene>
    <name evidence="1" type="ORF">L9F63_021243</name>
</gene>
<dbReference type="Proteomes" id="UP001233999">
    <property type="component" value="Unassembled WGS sequence"/>
</dbReference>
<reference evidence="1" key="2">
    <citation type="submission" date="2023-05" db="EMBL/GenBank/DDBJ databases">
        <authorList>
            <person name="Fouks B."/>
        </authorList>
    </citation>
    <scope>NUCLEOTIDE SEQUENCE</scope>
    <source>
        <strain evidence="1">Stay&amp;Tobe</strain>
        <tissue evidence="1">Testes</tissue>
    </source>
</reference>